<dbReference type="InterPro" id="IPR011200">
    <property type="entry name" value="UCP012608"/>
</dbReference>
<dbReference type="EMBL" id="JACMYC010000002">
    <property type="protein sequence ID" value="MBC2959595.1"/>
    <property type="molecule type" value="Genomic_DNA"/>
</dbReference>
<dbReference type="Proteomes" id="UP000604001">
    <property type="component" value="Unassembled WGS sequence"/>
</dbReference>
<evidence type="ECO:0000313" key="1">
    <source>
        <dbReference type="EMBL" id="MBC2959595.1"/>
    </source>
</evidence>
<gene>
    <name evidence="1" type="ORF">H7344_04730</name>
</gene>
<protein>
    <submittedName>
        <fullName evidence="1">DUF2332 domain-containing protein</fullName>
    </submittedName>
</protein>
<organism evidence="1 2">
    <name type="scientific">Nocardioides deserti</name>
    <dbReference type="NCBI Taxonomy" id="1588644"/>
    <lineage>
        <taxon>Bacteria</taxon>
        <taxon>Bacillati</taxon>
        <taxon>Actinomycetota</taxon>
        <taxon>Actinomycetes</taxon>
        <taxon>Propionibacteriales</taxon>
        <taxon>Nocardioidaceae</taxon>
        <taxon>Nocardioides</taxon>
    </lineage>
</organism>
<proteinExistence type="predicted"/>
<dbReference type="Pfam" id="PF10094">
    <property type="entry name" value="DUF2332"/>
    <property type="match status" value="1"/>
</dbReference>
<comment type="caution">
    <text evidence="1">The sequence shown here is derived from an EMBL/GenBank/DDBJ whole genome shotgun (WGS) entry which is preliminary data.</text>
</comment>
<dbReference type="RefSeq" id="WP_186344849.1">
    <property type="nucleotide sequence ID" value="NZ_BMMR01000002.1"/>
</dbReference>
<keyword evidence="2" id="KW-1185">Reference proteome</keyword>
<name>A0ABR6U587_9ACTN</name>
<sequence length="339" mass="36460">MEPYAEPRAQYLRFAREADDSPCFRDWSLAIAEDPEVLAWLAALPAGKAQPNLVLAAARWHGVPAPGPYAALREALLGPSSEAIRATVLERRTQTNEVRRLATLVPAFAALAVDEPVALVEVGASAGLCLYPDRWGYRWTDPTGRTLAEAPPAGVGPGVGELTCTVDLHPGAAGPPAYPSAPLAVAWRGGLDLHPLDVRDPDTTGWLETLVWPEHDDRRELLRRAVEVARADPPDLREGDLLTDLPALVEEVAAHGPVVVFHSAVVAYLVEEDRARFHDLMTDLVAAGACRWISNEGPNVLPRVTETGPEPPATPTFVLGVDGRAVACTHGHGRSMTWL</sequence>
<reference evidence="1 2" key="1">
    <citation type="submission" date="2020-08" db="EMBL/GenBank/DDBJ databases">
        <title>novel species in genus Nocardioides.</title>
        <authorList>
            <person name="Zhang G."/>
        </authorList>
    </citation>
    <scope>NUCLEOTIDE SEQUENCE [LARGE SCALE GENOMIC DNA]</scope>
    <source>
        <strain evidence="1 2">SC8A-24</strain>
    </source>
</reference>
<evidence type="ECO:0000313" key="2">
    <source>
        <dbReference type="Proteomes" id="UP000604001"/>
    </source>
</evidence>
<accession>A0ABR6U587</accession>